<protein>
    <submittedName>
        <fullName evidence="1">Uncharacterized protein</fullName>
    </submittedName>
</protein>
<dbReference type="EMBL" id="CATNWA010004431">
    <property type="protein sequence ID" value="CAI9547830.1"/>
    <property type="molecule type" value="Genomic_DNA"/>
</dbReference>
<name>A0ABN9BK04_9NEOB</name>
<proteinExistence type="predicted"/>
<accession>A0ABN9BK04</accession>
<feature type="non-terminal residue" evidence="1">
    <location>
        <position position="1"/>
    </location>
</feature>
<sequence length="63" mass="7381">IHYTWSPTVHTTWKCNYFSKYKLLNTFCHQQPSKHWLKLVGGVFILLYCPMSCMTPDPLSGQC</sequence>
<evidence type="ECO:0000313" key="1">
    <source>
        <dbReference type="EMBL" id="CAI9547830.1"/>
    </source>
</evidence>
<keyword evidence="2" id="KW-1185">Reference proteome</keyword>
<dbReference type="Proteomes" id="UP001162483">
    <property type="component" value="Unassembled WGS sequence"/>
</dbReference>
<organism evidence="1 2">
    <name type="scientific">Staurois parvus</name>
    <dbReference type="NCBI Taxonomy" id="386267"/>
    <lineage>
        <taxon>Eukaryota</taxon>
        <taxon>Metazoa</taxon>
        <taxon>Chordata</taxon>
        <taxon>Craniata</taxon>
        <taxon>Vertebrata</taxon>
        <taxon>Euteleostomi</taxon>
        <taxon>Amphibia</taxon>
        <taxon>Batrachia</taxon>
        <taxon>Anura</taxon>
        <taxon>Neobatrachia</taxon>
        <taxon>Ranoidea</taxon>
        <taxon>Ranidae</taxon>
        <taxon>Staurois</taxon>
    </lineage>
</organism>
<comment type="caution">
    <text evidence="1">The sequence shown here is derived from an EMBL/GenBank/DDBJ whole genome shotgun (WGS) entry which is preliminary data.</text>
</comment>
<reference evidence="1" key="1">
    <citation type="submission" date="2023-05" db="EMBL/GenBank/DDBJ databases">
        <authorList>
            <person name="Stuckert A."/>
        </authorList>
    </citation>
    <scope>NUCLEOTIDE SEQUENCE</scope>
</reference>
<gene>
    <name evidence="1" type="ORF">SPARVUS_LOCUS3057724</name>
</gene>
<evidence type="ECO:0000313" key="2">
    <source>
        <dbReference type="Proteomes" id="UP001162483"/>
    </source>
</evidence>